<sequence>MSFGRRRACGEGVPRAPNGQGIGQPECPDARQAGTAELESPTVLRGAPLTFIQLVRLFQHRQSAQADARGQRAAVICTSGSAPDCRDARSTLPRRIGPGPGAVAAIWSCVSLPRLRAWSRGFAQYRAGFLLHPHNTVLSHTNVRSLAQAFSAARYAAFAQHL</sequence>
<dbReference type="Proteomes" id="UP000238191">
    <property type="component" value="Unassembled WGS sequence"/>
</dbReference>
<proteinExistence type="predicted"/>
<reference evidence="3" key="1">
    <citation type="submission" date="2016-08" db="EMBL/GenBank/DDBJ databases">
        <authorList>
            <person name="Merda D."/>
            <person name="Briand M."/>
            <person name="Taghouti G."/>
            <person name="Carrere S."/>
            <person name="Gouzy J."/>
            <person name="Portier P."/>
            <person name="Jacques M.-A."/>
            <person name="Fischer-Le Saux M."/>
        </authorList>
    </citation>
    <scope>NUCLEOTIDE SEQUENCE [LARGE SCALE GENOMIC DNA]</scope>
    <source>
        <strain evidence="3">CFBP4643</strain>
    </source>
</reference>
<evidence type="ECO:0000256" key="1">
    <source>
        <dbReference type="SAM" id="MobiDB-lite"/>
    </source>
</evidence>
<comment type="caution">
    <text evidence="2">The sequence shown here is derived from an EMBL/GenBank/DDBJ whole genome shotgun (WGS) entry which is preliminary data.</text>
</comment>
<keyword evidence="3" id="KW-1185">Reference proteome</keyword>
<name>A0A2S7D479_9XANT</name>
<protein>
    <submittedName>
        <fullName evidence="2">Uncharacterized protein</fullName>
    </submittedName>
</protein>
<evidence type="ECO:0000313" key="3">
    <source>
        <dbReference type="Proteomes" id="UP000238191"/>
    </source>
</evidence>
<feature type="region of interest" description="Disordered" evidence="1">
    <location>
        <begin position="1"/>
        <end position="35"/>
    </location>
</feature>
<organism evidence="2 3">
    <name type="scientific">Xanthomonas pisi</name>
    <dbReference type="NCBI Taxonomy" id="56457"/>
    <lineage>
        <taxon>Bacteria</taxon>
        <taxon>Pseudomonadati</taxon>
        <taxon>Pseudomonadota</taxon>
        <taxon>Gammaproteobacteria</taxon>
        <taxon>Lysobacterales</taxon>
        <taxon>Lysobacteraceae</taxon>
        <taxon>Xanthomonas</taxon>
    </lineage>
</organism>
<dbReference type="EMBL" id="MDEI01000006">
    <property type="protein sequence ID" value="PPU68544.1"/>
    <property type="molecule type" value="Genomic_DNA"/>
</dbReference>
<dbReference type="AlphaFoldDB" id="A0A2S7D479"/>
<accession>A0A2S7D479</accession>
<evidence type="ECO:0000313" key="2">
    <source>
        <dbReference type="EMBL" id="PPU68544.1"/>
    </source>
</evidence>
<gene>
    <name evidence="2" type="ORF">XpiCFBP4643_08490</name>
</gene>